<dbReference type="AlphaFoldDB" id="A0AAV4XA46"/>
<dbReference type="CDD" id="cd23837">
    <property type="entry name" value="UBCc_UBE2O"/>
    <property type="match status" value="1"/>
</dbReference>
<dbReference type="InterPro" id="IPR016135">
    <property type="entry name" value="UBQ-conjugating_enzyme/RWD"/>
</dbReference>
<dbReference type="Pfam" id="PF00179">
    <property type="entry name" value="UQ_con"/>
    <property type="match status" value="1"/>
</dbReference>
<evidence type="ECO:0000256" key="2">
    <source>
        <dbReference type="ARBA" id="ARBA00022786"/>
    </source>
</evidence>
<dbReference type="SMART" id="SM00212">
    <property type="entry name" value="UBCc"/>
    <property type="match status" value="1"/>
</dbReference>
<accession>A0AAV4XA46</accession>
<keyword evidence="6" id="KW-1185">Reference proteome</keyword>
<proteinExistence type="predicted"/>
<evidence type="ECO:0000256" key="3">
    <source>
        <dbReference type="SAM" id="MobiDB-lite"/>
    </source>
</evidence>
<dbReference type="PANTHER" id="PTHR46116:SF15">
    <property type="entry name" value="(E3-INDEPENDENT) E2 UBIQUITIN-CONJUGATING ENZYME"/>
    <property type="match status" value="1"/>
</dbReference>
<dbReference type="Proteomes" id="UP001054945">
    <property type="component" value="Unassembled WGS sequence"/>
</dbReference>
<dbReference type="GO" id="GO:0061631">
    <property type="term" value="F:ubiquitin conjugating enzyme activity"/>
    <property type="evidence" value="ECO:0007669"/>
    <property type="project" value="TreeGrafter"/>
</dbReference>
<feature type="domain" description="UBC core" evidence="4">
    <location>
        <begin position="19"/>
        <end position="182"/>
    </location>
</feature>
<dbReference type="Gene3D" id="3.10.110.10">
    <property type="entry name" value="Ubiquitin Conjugating Enzyme"/>
    <property type="match status" value="1"/>
</dbReference>
<comment type="caution">
    <text evidence="5">The sequence shown here is derived from an EMBL/GenBank/DDBJ whole genome shotgun (WGS) entry which is preliminary data.</text>
</comment>
<name>A0AAV4XA46_CAEEX</name>
<evidence type="ECO:0000313" key="5">
    <source>
        <dbReference type="EMBL" id="GIY92052.1"/>
    </source>
</evidence>
<dbReference type="PANTHER" id="PTHR46116">
    <property type="entry name" value="(E3-INDEPENDENT) E2 UBIQUITIN-CONJUGATING ENZYME"/>
    <property type="match status" value="1"/>
</dbReference>
<evidence type="ECO:0000313" key="6">
    <source>
        <dbReference type="Proteomes" id="UP001054945"/>
    </source>
</evidence>
<keyword evidence="1" id="KW-0808">Transferase</keyword>
<evidence type="ECO:0000256" key="1">
    <source>
        <dbReference type="ARBA" id="ARBA00022679"/>
    </source>
</evidence>
<sequence>MFKDPKKFLYDFHDVEGIPKYKCISKAFLMNLLKSSLPEGIIVKSFEDRIDLYSVLIKGPQRTPYEDGLFFFDFQLPADYPRVPPLCHYISYCSDRLNPNLYEGGKVCVSLLGTWGGKGTEMWNPVTSNLLQVIVSIQGLILVCEPYYNEAGYERQKGTQLGMENSRMYNEMVVLKLVQSMTKLIVSPHEVFQKEISEHFQSQSSKFIGRLEKWLEISESYNAEHPMSPTSPSTFKEIHSKTSSDAPLPEFPLIPASKGFCLTLRKSLADFQGVLASPPPPS</sequence>
<dbReference type="SUPFAM" id="SSF54495">
    <property type="entry name" value="UBC-like"/>
    <property type="match status" value="1"/>
</dbReference>
<feature type="region of interest" description="Disordered" evidence="3">
    <location>
        <begin position="225"/>
        <end position="245"/>
    </location>
</feature>
<dbReference type="InterPro" id="IPR000608">
    <property type="entry name" value="UBC"/>
</dbReference>
<dbReference type="EMBL" id="BPLR01000087">
    <property type="protein sequence ID" value="GIY92052.1"/>
    <property type="molecule type" value="Genomic_DNA"/>
</dbReference>
<dbReference type="PROSITE" id="PS50127">
    <property type="entry name" value="UBC_2"/>
    <property type="match status" value="1"/>
</dbReference>
<reference evidence="5 6" key="1">
    <citation type="submission" date="2021-06" db="EMBL/GenBank/DDBJ databases">
        <title>Caerostris extrusa draft genome.</title>
        <authorList>
            <person name="Kono N."/>
            <person name="Arakawa K."/>
        </authorList>
    </citation>
    <scope>NUCLEOTIDE SEQUENCE [LARGE SCALE GENOMIC DNA]</scope>
</reference>
<gene>
    <name evidence="5" type="primary">UBE2O</name>
    <name evidence="5" type="ORF">CEXT_46021</name>
</gene>
<protein>
    <recommendedName>
        <fullName evidence="4">UBC core domain-containing protein</fullName>
    </recommendedName>
</protein>
<organism evidence="5 6">
    <name type="scientific">Caerostris extrusa</name>
    <name type="common">Bark spider</name>
    <name type="synonym">Caerostris bankana</name>
    <dbReference type="NCBI Taxonomy" id="172846"/>
    <lineage>
        <taxon>Eukaryota</taxon>
        <taxon>Metazoa</taxon>
        <taxon>Ecdysozoa</taxon>
        <taxon>Arthropoda</taxon>
        <taxon>Chelicerata</taxon>
        <taxon>Arachnida</taxon>
        <taxon>Araneae</taxon>
        <taxon>Araneomorphae</taxon>
        <taxon>Entelegynae</taxon>
        <taxon>Araneoidea</taxon>
        <taxon>Araneidae</taxon>
        <taxon>Caerostris</taxon>
    </lineage>
</organism>
<keyword evidence="2" id="KW-0833">Ubl conjugation pathway</keyword>
<evidence type="ECO:0000259" key="4">
    <source>
        <dbReference type="PROSITE" id="PS50127"/>
    </source>
</evidence>